<dbReference type="GO" id="GO:0061630">
    <property type="term" value="F:ubiquitin protein ligase activity"/>
    <property type="evidence" value="ECO:0007669"/>
    <property type="project" value="UniProtKB-EC"/>
</dbReference>
<evidence type="ECO:0000256" key="9">
    <source>
        <dbReference type="ARBA" id="ARBA00022771"/>
    </source>
</evidence>
<keyword evidence="14 17" id="KW-0472">Membrane</keyword>
<feature type="compositionally biased region" description="Low complexity" evidence="16">
    <location>
        <begin position="622"/>
        <end position="637"/>
    </location>
</feature>
<evidence type="ECO:0000256" key="16">
    <source>
        <dbReference type="SAM" id="MobiDB-lite"/>
    </source>
</evidence>
<feature type="transmembrane region" description="Helical" evidence="17">
    <location>
        <begin position="18"/>
        <end position="37"/>
    </location>
</feature>
<dbReference type="Gene3D" id="3.30.40.10">
    <property type="entry name" value="Zinc/RING finger domain, C3HC4 (zinc finger)"/>
    <property type="match status" value="1"/>
</dbReference>
<dbReference type="SUPFAM" id="SSF57850">
    <property type="entry name" value="RING/U-box"/>
    <property type="match status" value="1"/>
</dbReference>
<reference evidence="19 20" key="1">
    <citation type="journal article" date="2018" name="Mol. Biol. Evol.">
        <title>Broad Genomic Sampling Reveals a Smut Pathogenic Ancestry of the Fungal Clade Ustilaginomycotina.</title>
        <authorList>
            <person name="Kijpornyongpan T."/>
            <person name="Mondo S.J."/>
            <person name="Barry K."/>
            <person name="Sandor L."/>
            <person name="Lee J."/>
            <person name="Lipzen A."/>
            <person name="Pangilinan J."/>
            <person name="LaButti K."/>
            <person name="Hainaut M."/>
            <person name="Henrissat B."/>
            <person name="Grigoriev I.V."/>
            <person name="Spatafora J.W."/>
            <person name="Aime M.C."/>
        </authorList>
    </citation>
    <scope>NUCLEOTIDE SEQUENCE [LARGE SCALE GENOMIC DNA]</scope>
    <source>
        <strain evidence="19 20">MCA 4198</strain>
    </source>
</reference>
<dbReference type="EC" id="2.3.2.27" evidence="5"/>
<keyword evidence="11" id="KW-0256">Endoplasmic reticulum</keyword>
<dbReference type="RefSeq" id="XP_025376371.1">
    <property type="nucleotide sequence ID" value="XM_025518016.1"/>
</dbReference>
<feature type="compositionally biased region" description="Basic and acidic residues" evidence="16">
    <location>
        <begin position="397"/>
        <end position="408"/>
    </location>
</feature>
<evidence type="ECO:0000256" key="1">
    <source>
        <dbReference type="ARBA" id="ARBA00000900"/>
    </source>
</evidence>
<dbReference type="InterPro" id="IPR058051">
    <property type="entry name" value="Znf_RING_synoviolin"/>
</dbReference>
<evidence type="ECO:0000259" key="18">
    <source>
        <dbReference type="PROSITE" id="PS50089"/>
    </source>
</evidence>
<feature type="domain" description="RING-type" evidence="18">
    <location>
        <begin position="270"/>
        <end position="335"/>
    </location>
</feature>
<dbReference type="InParanoid" id="A0A316YM70"/>
<dbReference type="Pfam" id="PF25563">
    <property type="entry name" value="TPR_SYVN1_N"/>
    <property type="match status" value="2"/>
</dbReference>
<evidence type="ECO:0000256" key="2">
    <source>
        <dbReference type="ARBA" id="ARBA00004477"/>
    </source>
</evidence>
<feature type="region of interest" description="Disordered" evidence="16">
    <location>
        <begin position="542"/>
        <end position="604"/>
    </location>
</feature>
<dbReference type="PANTHER" id="PTHR22763:SF184">
    <property type="entry name" value="E3 UBIQUITIN-PROTEIN LIGASE SYNOVIOLIN"/>
    <property type="match status" value="1"/>
</dbReference>
<feature type="transmembrane region" description="Helical" evidence="17">
    <location>
        <begin position="43"/>
        <end position="71"/>
    </location>
</feature>
<dbReference type="STRING" id="215250.A0A316YM70"/>
<feature type="region of interest" description="Disordered" evidence="16">
    <location>
        <begin position="392"/>
        <end position="518"/>
    </location>
</feature>
<feature type="compositionally biased region" description="Low complexity" evidence="16">
    <location>
        <begin position="409"/>
        <end position="426"/>
    </location>
</feature>
<protein>
    <recommendedName>
        <fullName evidence="5">RING-type E3 ubiquitin transferase</fullName>
        <ecNumber evidence="5">2.3.2.27</ecNumber>
    </recommendedName>
</protein>
<evidence type="ECO:0000256" key="17">
    <source>
        <dbReference type="SAM" id="Phobius"/>
    </source>
</evidence>
<evidence type="ECO:0000256" key="4">
    <source>
        <dbReference type="ARBA" id="ARBA00010089"/>
    </source>
</evidence>
<keyword evidence="20" id="KW-1185">Reference proteome</keyword>
<evidence type="ECO:0000313" key="19">
    <source>
        <dbReference type="EMBL" id="PWN89173.1"/>
    </source>
</evidence>
<feature type="compositionally biased region" description="Basic and acidic residues" evidence="16">
    <location>
        <begin position="575"/>
        <end position="604"/>
    </location>
</feature>
<evidence type="ECO:0000256" key="12">
    <source>
        <dbReference type="ARBA" id="ARBA00022833"/>
    </source>
</evidence>
<evidence type="ECO:0000313" key="20">
    <source>
        <dbReference type="Proteomes" id="UP000245768"/>
    </source>
</evidence>
<accession>A0A316YM70</accession>
<dbReference type="InterPro" id="IPR050731">
    <property type="entry name" value="HRD1_E3_ubiq-ligases"/>
</dbReference>
<evidence type="ECO:0000256" key="6">
    <source>
        <dbReference type="ARBA" id="ARBA00022679"/>
    </source>
</evidence>
<gene>
    <name evidence="19" type="ORF">FA10DRAFT_137644</name>
</gene>
<dbReference type="OrthoDB" id="7759664at2759"/>
<evidence type="ECO:0000256" key="10">
    <source>
        <dbReference type="ARBA" id="ARBA00022786"/>
    </source>
</evidence>
<feature type="transmembrane region" description="Helical" evidence="17">
    <location>
        <begin position="200"/>
        <end position="218"/>
    </location>
</feature>
<organism evidence="19 20">
    <name type="scientific">Acaromyces ingoldii</name>
    <dbReference type="NCBI Taxonomy" id="215250"/>
    <lineage>
        <taxon>Eukaryota</taxon>
        <taxon>Fungi</taxon>
        <taxon>Dikarya</taxon>
        <taxon>Basidiomycota</taxon>
        <taxon>Ustilaginomycotina</taxon>
        <taxon>Exobasidiomycetes</taxon>
        <taxon>Exobasidiales</taxon>
        <taxon>Cryptobasidiaceae</taxon>
        <taxon>Acaromyces</taxon>
    </lineage>
</organism>
<evidence type="ECO:0000256" key="13">
    <source>
        <dbReference type="ARBA" id="ARBA00022989"/>
    </source>
</evidence>
<dbReference type="PROSITE" id="PS50089">
    <property type="entry name" value="ZF_RING_2"/>
    <property type="match status" value="1"/>
</dbReference>
<keyword evidence="8" id="KW-0479">Metal-binding</keyword>
<evidence type="ECO:0000256" key="8">
    <source>
        <dbReference type="ARBA" id="ARBA00022723"/>
    </source>
</evidence>
<feature type="region of interest" description="Disordered" evidence="16">
    <location>
        <begin position="681"/>
        <end position="704"/>
    </location>
</feature>
<evidence type="ECO:0000256" key="14">
    <source>
        <dbReference type="ARBA" id="ARBA00023136"/>
    </source>
</evidence>
<dbReference type="GO" id="GO:0036503">
    <property type="term" value="P:ERAD pathway"/>
    <property type="evidence" value="ECO:0007669"/>
    <property type="project" value="TreeGrafter"/>
</dbReference>
<feature type="compositionally biased region" description="Polar residues" evidence="16">
    <location>
        <begin position="492"/>
        <end position="507"/>
    </location>
</feature>
<keyword evidence="9 15" id="KW-0863">Zinc-finger</keyword>
<evidence type="ECO:0000256" key="3">
    <source>
        <dbReference type="ARBA" id="ARBA00004906"/>
    </source>
</evidence>
<evidence type="ECO:0000256" key="5">
    <source>
        <dbReference type="ARBA" id="ARBA00012483"/>
    </source>
</evidence>
<dbReference type="InterPro" id="IPR013083">
    <property type="entry name" value="Znf_RING/FYVE/PHD"/>
</dbReference>
<feature type="compositionally biased region" description="Low complexity" evidence="16">
    <location>
        <begin position="444"/>
        <end position="456"/>
    </location>
</feature>
<dbReference type="SMART" id="SM00184">
    <property type="entry name" value="RING"/>
    <property type="match status" value="1"/>
</dbReference>
<keyword evidence="12" id="KW-0862">Zinc</keyword>
<dbReference type="Pfam" id="PF13639">
    <property type="entry name" value="zf-RING_2"/>
    <property type="match status" value="1"/>
</dbReference>
<dbReference type="AlphaFoldDB" id="A0A316YM70"/>
<comment type="subcellular location">
    <subcellularLocation>
        <location evidence="2">Endoplasmic reticulum membrane</location>
        <topology evidence="2">Multi-pass membrane protein</topology>
    </subcellularLocation>
</comment>
<dbReference type="GO" id="GO:0008270">
    <property type="term" value="F:zinc ion binding"/>
    <property type="evidence" value="ECO:0007669"/>
    <property type="project" value="UniProtKB-KW"/>
</dbReference>
<feature type="region of interest" description="Disordered" evidence="16">
    <location>
        <begin position="345"/>
        <end position="380"/>
    </location>
</feature>
<dbReference type="GO" id="GO:0005789">
    <property type="term" value="C:endoplasmic reticulum membrane"/>
    <property type="evidence" value="ECO:0007669"/>
    <property type="project" value="UniProtKB-SubCell"/>
</dbReference>
<feature type="region of interest" description="Disordered" evidence="16">
    <location>
        <begin position="759"/>
        <end position="804"/>
    </location>
</feature>
<keyword evidence="7 17" id="KW-0812">Transmembrane</keyword>
<dbReference type="EMBL" id="KZ819637">
    <property type="protein sequence ID" value="PWN89173.1"/>
    <property type="molecule type" value="Genomic_DNA"/>
</dbReference>
<dbReference type="InterPro" id="IPR057992">
    <property type="entry name" value="TPR_SYVN1_N"/>
</dbReference>
<evidence type="ECO:0000256" key="7">
    <source>
        <dbReference type="ARBA" id="ARBA00022692"/>
    </source>
</evidence>
<name>A0A316YM70_9BASI</name>
<feature type="compositionally biased region" description="Polar residues" evidence="16">
    <location>
        <begin position="461"/>
        <end position="479"/>
    </location>
</feature>
<comment type="similarity">
    <text evidence="4">Belongs to the HRD1 family.</text>
</comment>
<feature type="compositionally biased region" description="Polar residues" evidence="16">
    <location>
        <begin position="639"/>
        <end position="649"/>
    </location>
</feature>
<feature type="compositionally biased region" description="Low complexity" evidence="16">
    <location>
        <begin position="345"/>
        <end position="375"/>
    </location>
</feature>
<comment type="catalytic activity">
    <reaction evidence="1">
        <text>S-ubiquitinyl-[E2 ubiquitin-conjugating enzyme]-L-cysteine + [acceptor protein]-L-lysine = [E2 ubiquitin-conjugating enzyme]-L-cysteine + N(6)-ubiquitinyl-[acceptor protein]-L-lysine.</text>
        <dbReference type="EC" id="2.3.2.27"/>
    </reaction>
</comment>
<comment type="pathway">
    <text evidence="3">Protein modification; protein ubiquitination.</text>
</comment>
<evidence type="ECO:0000256" key="15">
    <source>
        <dbReference type="PROSITE-ProRule" id="PRU00175"/>
    </source>
</evidence>
<feature type="region of interest" description="Disordered" evidence="16">
    <location>
        <begin position="618"/>
        <end position="669"/>
    </location>
</feature>
<sequence length="804" mass="86503">MPAAGAAGAATALTTRNVALYGLVSSAAAVGVVVSAFRQRSNFYSAAVMLGGSNGCMLVLFNFGLFLTVVFGKACQRIFFGALRAIEIEHLYERSWYAVTESLLAMTMFRDEFDSSFVILFGTLLFLKVFHWLSADRIEFMEQSPSVSRLFHARMISILWTLFWLDTFLVAFAVEILIIDQKKRCHGRARACMSSSSISSQLATYLGFCALIVSYYGLPLNIIRDVYITGRSFFGRIRDFIKYRAATRNMDTRFPDATHQDMRTMSDGTCIICREEMIVSDAGATEESEGRAPGPSPPSSSGLNETPKKLPCGHIFHFHCLRSWLERQQSCPTCRRTVFDAPAAATPAAPAGGEAGPAQGAGAPGQGPARGAEAANPAQTARDRLQGFLQQLQTDAQRAREQGDRSAREAAAANAAAASGSFSRSATPRPGPSTVTDSTRTRNAAGALPTASATAAEVPSRSHTTSRTQSPNRSSQQPRGRTPIRRALINSLFPTSGASSPHHQNMFGTGGPSTSPPAHYQNMYGVGPSLNSTFARGSDTHIGPSWIPPPPWTFRPSVTAGPAKKGESSTATAADAKEKASTEQDAGGSKEAKDAPIDPLDAREAARAAALKRFEALGKGTASKAASSSRSVTMPPSSAQPSDRQAESAQQEEKPSEEADIPGNPALIPLFDPLSIPSFSADSLPLPLASRPASTQSTVQQATQPHLDARLSDAELATLSRSTRQGLEERLKLLERVQGSIWLAVEELSRALSVVPDDEASERIIDNEGDERQRGRTTRRVEEHEHVGLNKGKEKQREEEEVDD</sequence>
<keyword evidence="6" id="KW-0808">Transferase</keyword>
<keyword evidence="10" id="KW-0833">Ubl conjugation pathway</keyword>
<feature type="transmembrane region" description="Helical" evidence="17">
    <location>
        <begin position="116"/>
        <end position="135"/>
    </location>
</feature>
<keyword evidence="13 17" id="KW-1133">Transmembrane helix</keyword>
<dbReference type="GO" id="GO:0016567">
    <property type="term" value="P:protein ubiquitination"/>
    <property type="evidence" value="ECO:0007669"/>
    <property type="project" value="UniProtKB-UniPathway"/>
</dbReference>
<dbReference type="GeneID" id="37039932"/>
<feature type="compositionally biased region" description="Low complexity" evidence="16">
    <location>
        <begin position="693"/>
        <end position="704"/>
    </location>
</feature>
<proteinExistence type="inferred from homology"/>
<dbReference type="CDD" id="cd16479">
    <property type="entry name" value="RING-H2_synoviolin"/>
    <property type="match status" value="1"/>
</dbReference>
<dbReference type="UniPathway" id="UPA00143"/>
<feature type="compositionally biased region" description="Basic and acidic residues" evidence="16">
    <location>
        <begin position="761"/>
        <end position="798"/>
    </location>
</feature>
<dbReference type="Proteomes" id="UP000245768">
    <property type="component" value="Unassembled WGS sequence"/>
</dbReference>
<dbReference type="PANTHER" id="PTHR22763">
    <property type="entry name" value="RING ZINC FINGER PROTEIN"/>
    <property type="match status" value="1"/>
</dbReference>
<dbReference type="InterPro" id="IPR001841">
    <property type="entry name" value="Znf_RING"/>
</dbReference>
<feature type="transmembrane region" description="Helical" evidence="17">
    <location>
        <begin position="155"/>
        <end position="179"/>
    </location>
</feature>
<feature type="region of interest" description="Disordered" evidence="16">
    <location>
        <begin position="283"/>
        <end position="306"/>
    </location>
</feature>
<evidence type="ECO:0000256" key="11">
    <source>
        <dbReference type="ARBA" id="ARBA00022824"/>
    </source>
</evidence>
<feature type="compositionally biased region" description="Polar residues" evidence="16">
    <location>
        <begin position="433"/>
        <end position="442"/>
    </location>
</feature>
<dbReference type="GO" id="GO:0043161">
    <property type="term" value="P:proteasome-mediated ubiquitin-dependent protein catabolic process"/>
    <property type="evidence" value="ECO:0007669"/>
    <property type="project" value="TreeGrafter"/>
</dbReference>